<dbReference type="Proteomes" id="UP000692954">
    <property type="component" value="Unassembled WGS sequence"/>
</dbReference>
<sequence length="135" mass="15882">MSQLIKPISAQSPSKLRSSVSQYTQLKSPYNNEIQQGSTQQKSQYSLRNSHYTSKFEKNQKLMNLVELQQHEINNWKRRYEQAEARGMSSYSAQTLKDYDNHLDQLTKELKSYIFINDDLNCKLKDKDNQISKLN</sequence>
<gene>
    <name evidence="3" type="ORF">PSON_ATCC_30995.1.T0750069</name>
    <name evidence="4" type="ORF">PSON_ATCC_30995.1.T0750071</name>
</gene>
<evidence type="ECO:0000256" key="2">
    <source>
        <dbReference type="SAM" id="MobiDB-lite"/>
    </source>
</evidence>
<proteinExistence type="predicted"/>
<evidence type="ECO:0000313" key="5">
    <source>
        <dbReference type="Proteomes" id="UP000692954"/>
    </source>
</evidence>
<feature type="coiled-coil region" evidence="1">
    <location>
        <begin position="59"/>
        <end position="86"/>
    </location>
</feature>
<dbReference type="EMBL" id="CAJJDN010000075">
    <property type="protein sequence ID" value="CAD8101047.1"/>
    <property type="molecule type" value="Genomic_DNA"/>
</dbReference>
<evidence type="ECO:0000313" key="4">
    <source>
        <dbReference type="EMBL" id="CAD8101051.1"/>
    </source>
</evidence>
<reference evidence="3" key="1">
    <citation type="submission" date="2021-01" db="EMBL/GenBank/DDBJ databases">
        <authorList>
            <consortium name="Genoscope - CEA"/>
            <person name="William W."/>
        </authorList>
    </citation>
    <scope>NUCLEOTIDE SEQUENCE</scope>
</reference>
<organism evidence="3 5">
    <name type="scientific">Paramecium sonneborni</name>
    <dbReference type="NCBI Taxonomy" id="65129"/>
    <lineage>
        <taxon>Eukaryota</taxon>
        <taxon>Sar</taxon>
        <taxon>Alveolata</taxon>
        <taxon>Ciliophora</taxon>
        <taxon>Intramacronucleata</taxon>
        <taxon>Oligohymenophorea</taxon>
        <taxon>Peniculida</taxon>
        <taxon>Parameciidae</taxon>
        <taxon>Paramecium</taxon>
    </lineage>
</organism>
<feature type="region of interest" description="Disordered" evidence="2">
    <location>
        <begin position="1"/>
        <end position="47"/>
    </location>
</feature>
<keyword evidence="1" id="KW-0175">Coiled coil</keyword>
<protein>
    <submittedName>
        <fullName evidence="3">Uncharacterized protein</fullName>
    </submittedName>
</protein>
<name>A0A8S1PD86_9CILI</name>
<dbReference type="AlphaFoldDB" id="A0A8S1PD86"/>
<evidence type="ECO:0000256" key="1">
    <source>
        <dbReference type="SAM" id="Coils"/>
    </source>
</evidence>
<evidence type="ECO:0000313" key="3">
    <source>
        <dbReference type="EMBL" id="CAD8101047.1"/>
    </source>
</evidence>
<comment type="caution">
    <text evidence="3">The sequence shown here is derived from an EMBL/GenBank/DDBJ whole genome shotgun (WGS) entry which is preliminary data.</text>
</comment>
<accession>A0A8S1PD86</accession>
<dbReference type="EMBL" id="CAJJDN010000075">
    <property type="protein sequence ID" value="CAD8101051.1"/>
    <property type="molecule type" value="Genomic_DNA"/>
</dbReference>
<keyword evidence="5" id="KW-1185">Reference proteome</keyword>